<feature type="transmembrane region" description="Helical" evidence="9">
    <location>
        <begin position="276"/>
        <end position="302"/>
    </location>
</feature>
<dbReference type="InterPro" id="IPR018584">
    <property type="entry name" value="GT87"/>
</dbReference>
<evidence type="ECO:0000256" key="8">
    <source>
        <dbReference type="ARBA" id="ARBA00024033"/>
    </source>
</evidence>
<feature type="transmembrane region" description="Helical" evidence="9">
    <location>
        <begin position="351"/>
        <end position="368"/>
    </location>
</feature>
<dbReference type="GO" id="GO:0005886">
    <property type="term" value="C:plasma membrane"/>
    <property type="evidence" value="ECO:0007669"/>
    <property type="project" value="UniProtKB-SubCell"/>
</dbReference>
<dbReference type="Proteomes" id="UP000446348">
    <property type="component" value="Unassembled WGS sequence"/>
</dbReference>
<dbReference type="PANTHER" id="PTHR33908:SF11">
    <property type="entry name" value="MEMBRANE PROTEIN"/>
    <property type="match status" value="1"/>
</dbReference>
<gene>
    <name evidence="10" type="ORF">D3Z39_04570</name>
</gene>
<dbReference type="GO" id="GO:0016758">
    <property type="term" value="F:hexosyltransferase activity"/>
    <property type="evidence" value="ECO:0007669"/>
    <property type="project" value="InterPro"/>
</dbReference>
<evidence type="ECO:0000256" key="7">
    <source>
        <dbReference type="ARBA" id="ARBA00023136"/>
    </source>
</evidence>
<protein>
    <submittedName>
        <fullName evidence="10">DUF2029 domain-containing protein</fullName>
    </submittedName>
</protein>
<feature type="transmembrane region" description="Helical" evidence="9">
    <location>
        <begin position="152"/>
        <end position="171"/>
    </location>
</feature>
<sequence>MDVNMKQPINTGGLRLSKKDTHLLIGTLTLFALILRLMVAYTSVHYYDLSFYVDWSTGVTRDFYGAYNNIESLDYPPLFLFPLFLTGKLLSVDVFTIFEPYRMLALKGWQLLFDTACVPLFYTVLRRWGVLASIAGAALWAVNPTALLNSAYWGQTDAIMIFLVVAAFALLEQRRAVWSGVVMTLACLMKFQSLYFAPVYALVLLTAYPPRKSLQTIAAGLGTAAAVFLPFMARSGFALPVRIYFGGFEKYAGTSLNAFNLYGALGLNYQSIDTELIGGVTAGLISVIASVLACALLVYLFFTATARSLWLLGFVFMQTVFLFSARMHERYQIPVLAMALAACFCHKSRKLFTGFAALTVMTFLNHFFVIEEMFTADKSLAWIAHYDLIVIILSWVNLLLYIWTLAISIRIFYKHGKKPFLQTLRAGLPYFGSSRPLPGQGSP</sequence>
<keyword evidence="3" id="KW-0328">Glycosyltransferase</keyword>
<dbReference type="AlphaFoldDB" id="A0A845RGR1"/>
<keyword evidence="4" id="KW-0808">Transferase</keyword>
<feature type="transmembrane region" description="Helical" evidence="9">
    <location>
        <begin position="21"/>
        <end position="41"/>
    </location>
</feature>
<evidence type="ECO:0000256" key="9">
    <source>
        <dbReference type="SAM" id="Phobius"/>
    </source>
</evidence>
<organism evidence="10 11">
    <name type="scientific">Anaerotruncus colihominis</name>
    <dbReference type="NCBI Taxonomy" id="169435"/>
    <lineage>
        <taxon>Bacteria</taxon>
        <taxon>Bacillati</taxon>
        <taxon>Bacillota</taxon>
        <taxon>Clostridia</taxon>
        <taxon>Eubacteriales</taxon>
        <taxon>Oscillospiraceae</taxon>
        <taxon>Anaerotruncus</taxon>
    </lineage>
</organism>
<feature type="transmembrane region" description="Helical" evidence="9">
    <location>
        <begin position="183"/>
        <end position="208"/>
    </location>
</feature>
<feature type="transmembrane region" description="Helical" evidence="9">
    <location>
        <begin position="78"/>
        <end position="98"/>
    </location>
</feature>
<reference evidence="10 11" key="1">
    <citation type="submission" date="2018-08" db="EMBL/GenBank/DDBJ databases">
        <title>Murine metabolic-syndrome-specific gut microbial biobank.</title>
        <authorList>
            <person name="Liu C."/>
        </authorList>
    </citation>
    <scope>NUCLEOTIDE SEQUENCE [LARGE SCALE GENOMIC DNA]</scope>
    <source>
        <strain evidence="10 11">X69</strain>
    </source>
</reference>
<feature type="transmembrane region" description="Helical" evidence="9">
    <location>
        <begin position="308"/>
        <end position="325"/>
    </location>
</feature>
<accession>A0A845RGR1</accession>
<dbReference type="GO" id="GO:0009103">
    <property type="term" value="P:lipopolysaccharide biosynthetic process"/>
    <property type="evidence" value="ECO:0007669"/>
    <property type="project" value="UniProtKB-ARBA"/>
</dbReference>
<dbReference type="PANTHER" id="PTHR33908">
    <property type="entry name" value="MANNOSYLTRANSFERASE YKCB-RELATED"/>
    <property type="match status" value="1"/>
</dbReference>
<evidence type="ECO:0000313" key="11">
    <source>
        <dbReference type="Proteomes" id="UP000446348"/>
    </source>
</evidence>
<proteinExistence type="inferred from homology"/>
<evidence type="ECO:0000313" key="10">
    <source>
        <dbReference type="EMBL" id="NBI78148.1"/>
    </source>
</evidence>
<feature type="transmembrane region" description="Helical" evidence="9">
    <location>
        <begin position="119"/>
        <end position="140"/>
    </location>
</feature>
<comment type="caution">
    <text evidence="10">The sequence shown here is derived from an EMBL/GenBank/DDBJ whole genome shotgun (WGS) entry which is preliminary data.</text>
</comment>
<evidence type="ECO:0000256" key="2">
    <source>
        <dbReference type="ARBA" id="ARBA00022475"/>
    </source>
</evidence>
<keyword evidence="2" id="KW-1003">Cell membrane</keyword>
<dbReference type="Pfam" id="PF09594">
    <property type="entry name" value="GT87"/>
    <property type="match status" value="1"/>
</dbReference>
<dbReference type="EMBL" id="QXWZ01000005">
    <property type="protein sequence ID" value="NBI78148.1"/>
    <property type="molecule type" value="Genomic_DNA"/>
</dbReference>
<evidence type="ECO:0000256" key="6">
    <source>
        <dbReference type="ARBA" id="ARBA00022989"/>
    </source>
</evidence>
<feature type="transmembrane region" description="Helical" evidence="9">
    <location>
        <begin position="388"/>
        <end position="413"/>
    </location>
</feature>
<feature type="transmembrane region" description="Helical" evidence="9">
    <location>
        <begin position="214"/>
        <end position="233"/>
    </location>
</feature>
<dbReference type="InterPro" id="IPR050297">
    <property type="entry name" value="LipidA_mod_glycosyltrf_83"/>
</dbReference>
<keyword evidence="5 9" id="KW-0812">Transmembrane</keyword>
<keyword evidence="7 9" id="KW-0472">Membrane</keyword>
<evidence type="ECO:0000256" key="5">
    <source>
        <dbReference type="ARBA" id="ARBA00022692"/>
    </source>
</evidence>
<keyword evidence="6 9" id="KW-1133">Transmembrane helix</keyword>
<comment type="subcellular location">
    <subcellularLocation>
        <location evidence="1">Cell membrane</location>
        <topology evidence="1">Multi-pass membrane protein</topology>
    </subcellularLocation>
</comment>
<comment type="similarity">
    <text evidence="8">Belongs to the glycosyltransferase 87 family.</text>
</comment>
<evidence type="ECO:0000256" key="4">
    <source>
        <dbReference type="ARBA" id="ARBA00022679"/>
    </source>
</evidence>
<dbReference type="GO" id="GO:0016763">
    <property type="term" value="F:pentosyltransferase activity"/>
    <property type="evidence" value="ECO:0007669"/>
    <property type="project" value="TreeGrafter"/>
</dbReference>
<evidence type="ECO:0000256" key="3">
    <source>
        <dbReference type="ARBA" id="ARBA00022676"/>
    </source>
</evidence>
<name>A0A845RGR1_9FIRM</name>
<evidence type="ECO:0000256" key="1">
    <source>
        <dbReference type="ARBA" id="ARBA00004651"/>
    </source>
</evidence>